<evidence type="ECO:0000313" key="6">
    <source>
        <dbReference type="Proteomes" id="UP000188268"/>
    </source>
</evidence>
<proteinExistence type="predicted"/>
<dbReference type="Gramene" id="OMO64552">
    <property type="protein sequence ID" value="OMO64552"/>
    <property type="gene ID" value="CCACVL1_21677"/>
</dbReference>
<sequence length="113" mass="12887">MAEKMEENLSPRREINKGDWTAEEDRKLAEVIAVHSPKRWKSIAIKEGEQSRVVIDKEWLEGQEDDRWYYLLGKLLSQRAVNVEAVIRAETPNGWSSRFEGTVQSGAKAGSSQ</sequence>
<dbReference type="EMBL" id="AWWV01012781">
    <property type="protein sequence ID" value="OMO64552.1"/>
    <property type="molecule type" value="Genomic_DNA"/>
</dbReference>
<comment type="caution">
    <text evidence="5">The sequence shown here is derived from an EMBL/GenBank/DDBJ whole genome shotgun (WGS) entry which is preliminary data.</text>
</comment>
<evidence type="ECO:0000259" key="4">
    <source>
        <dbReference type="PROSITE" id="PS51294"/>
    </source>
</evidence>
<feature type="domain" description="HTH myb-type" evidence="4">
    <location>
        <begin position="12"/>
        <end position="46"/>
    </location>
</feature>
<dbReference type="InterPro" id="IPR009057">
    <property type="entry name" value="Homeodomain-like_sf"/>
</dbReference>
<dbReference type="InterPro" id="IPR017930">
    <property type="entry name" value="Myb_dom"/>
</dbReference>
<dbReference type="Pfam" id="PF00249">
    <property type="entry name" value="Myb_DNA-binding"/>
    <property type="match status" value="1"/>
</dbReference>
<evidence type="ECO:0000259" key="3">
    <source>
        <dbReference type="PROSITE" id="PS50090"/>
    </source>
</evidence>
<evidence type="ECO:0000256" key="2">
    <source>
        <dbReference type="ARBA" id="ARBA00023242"/>
    </source>
</evidence>
<name>A0A1R3H2H7_COCAP</name>
<dbReference type="PROSITE" id="PS50090">
    <property type="entry name" value="MYB_LIKE"/>
    <property type="match status" value="1"/>
</dbReference>
<protein>
    <submittedName>
        <fullName evidence="5">Uncharacterized protein</fullName>
    </submittedName>
</protein>
<comment type="subcellular location">
    <subcellularLocation>
        <location evidence="1">Nucleus</location>
    </subcellularLocation>
</comment>
<accession>A0A1R3H2H7</accession>
<evidence type="ECO:0000256" key="1">
    <source>
        <dbReference type="ARBA" id="ARBA00004123"/>
    </source>
</evidence>
<dbReference type="InterPro" id="IPR001005">
    <property type="entry name" value="SANT/Myb"/>
</dbReference>
<keyword evidence="2" id="KW-0539">Nucleus</keyword>
<feature type="domain" description="Myb-like" evidence="3">
    <location>
        <begin position="12"/>
        <end position="72"/>
    </location>
</feature>
<dbReference type="PROSITE" id="PS51294">
    <property type="entry name" value="HTH_MYB"/>
    <property type="match status" value="1"/>
</dbReference>
<dbReference type="SUPFAM" id="SSF46689">
    <property type="entry name" value="Homeodomain-like"/>
    <property type="match status" value="1"/>
</dbReference>
<gene>
    <name evidence="5" type="ORF">CCACVL1_21677</name>
</gene>
<evidence type="ECO:0000313" key="5">
    <source>
        <dbReference type="EMBL" id="OMO64552.1"/>
    </source>
</evidence>
<organism evidence="5 6">
    <name type="scientific">Corchorus capsularis</name>
    <name type="common">Jute</name>
    <dbReference type="NCBI Taxonomy" id="210143"/>
    <lineage>
        <taxon>Eukaryota</taxon>
        <taxon>Viridiplantae</taxon>
        <taxon>Streptophyta</taxon>
        <taxon>Embryophyta</taxon>
        <taxon>Tracheophyta</taxon>
        <taxon>Spermatophyta</taxon>
        <taxon>Magnoliopsida</taxon>
        <taxon>eudicotyledons</taxon>
        <taxon>Gunneridae</taxon>
        <taxon>Pentapetalae</taxon>
        <taxon>rosids</taxon>
        <taxon>malvids</taxon>
        <taxon>Malvales</taxon>
        <taxon>Malvaceae</taxon>
        <taxon>Grewioideae</taxon>
        <taxon>Apeibeae</taxon>
        <taxon>Corchorus</taxon>
    </lineage>
</organism>
<dbReference type="GO" id="GO:0005634">
    <property type="term" value="C:nucleus"/>
    <property type="evidence" value="ECO:0007669"/>
    <property type="project" value="UniProtKB-SubCell"/>
</dbReference>
<dbReference type="Proteomes" id="UP000188268">
    <property type="component" value="Unassembled WGS sequence"/>
</dbReference>
<dbReference type="OrthoDB" id="2143914at2759"/>
<dbReference type="Gene3D" id="1.10.10.60">
    <property type="entry name" value="Homeodomain-like"/>
    <property type="match status" value="1"/>
</dbReference>
<reference evidence="5 6" key="1">
    <citation type="submission" date="2013-09" db="EMBL/GenBank/DDBJ databases">
        <title>Corchorus capsularis genome sequencing.</title>
        <authorList>
            <person name="Alam M."/>
            <person name="Haque M.S."/>
            <person name="Islam M.S."/>
            <person name="Emdad E.M."/>
            <person name="Islam M.M."/>
            <person name="Ahmed B."/>
            <person name="Halim A."/>
            <person name="Hossen Q.M.M."/>
            <person name="Hossain M.Z."/>
            <person name="Ahmed R."/>
            <person name="Khan M.M."/>
            <person name="Islam R."/>
            <person name="Rashid M.M."/>
            <person name="Khan S.A."/>
            <person name="Rahman M.S."/>
            <person name="Alam M."/>
        </authorList>
    </citation>
    <scope>NUCLEOTIDE SEQUENCE [LARGE SCALE GENOMIC DNA]</scope>
    <source>
        <strain evidence="6">cv. CVL-1</strain>
        <tissue evidence="5">Whole seedling</tissue>
    </source>
</reference>
<keyword evidence="6" id="KW-1185">Reference proteome</keyword>
<dbReference type="AlphaFoldDB" id="A0A1R3H2H7"/>